<dbReference type="InterPro" id="IPR026286">
    <property type="entry name" value="MaiA/AMDase"/>
</dbReference>
<dbReference type="EMBL" id="CYTV01000004">
    <property type="protein sequence ID" value="CUI72980.1"/>
    <property type="molecule type" value="Genomic_DNA"/>
</dbReference>
<keyword evidence="1" id="KW-0413">Isomerase</keyword>
<name>A0A0M7EYQ4_9BORD</name>
<dbReference type="PANTHER" id="PTHR40267">
    <property type="entry name" value="BLR3294 PROTEIN"/>
    <property type="match status" value="1"/>
</dbReference>
<dbReference type="AlphaFoldDB" id="A0A0M7EYQ4"/>
<organism evidence="1 2">
    <name type="scientific">Bordetella pseudohinzii</name>
    <dbReference type="NCBI Taxonomy" id="1331258"/>
    <lineage>
        <taxon>Bacteria</taxon>
        <taxon>Pseudomonadati</taxon>
        <taxon>Pseudomonadota</taxon>
        <taxon>Betaproteobacteria</taxon>
        <taxon>Burkholderiales</taxon>
        <taxon>Alcaligenaceae</taxon>
        <taxon>Bordetella</taxon>
    </lineage>
</organism>
<dbReference type="InterPro" id="IPR053714">
    <property type="entry name" value="Iso_Racemase_Enz_sf"/>
</dbReference>
<dbReference type="GO" id="GO:0016853">
    <property type="term" value="F:isomerase activity"/>
    <property type="evidence" value="ECO:0007669"/>
    <property type="project" value="UniProtKB-KW"/>
</dbReference>
<proteinExistence type="predicted"/>
<evidence type="ECO:0000313" key="1">
    <source>
        <dbReference type="EMBL" id="CUI72980.1"/>
    </source>
</evidence>
<protein>
    <submittedName>
        <fullName evidence="1">Maleate cis-trans isomerase</fullName>
    </submittedName>
</protein>
<dbReference type="RefSeq" id="WP_131726031.1">
    <property type="nucleotide sequence ID" value="NZ_CAJGUP010000078.1"/>
</dbReference>
<accession>A0A0M7EYQ4</accession>
<dbReference type="Pfam" id="PF17645">
    <property type="entry name" value="Amdase"/>
    <property type="match status" value="1"/>
</dbReference>
<sequence length="241" mass="25826">MTLPSLPHPEFRLGVLVPPANPTVEIEYPALLPAGVALHAMRLPVIPGDLDARNRGYVQAYAECIKGFGSLKLDAIAVAMTGPQYRLLFEGDVALCQRLSEAAEVPVETASMALYHALKALGIERLSLLSPYPNWLTNLAVAYWESAGFKVDHIQAFDDKLVAYSVTPEEVARALLETRTEAGGAVVMSGTGMRTLEALHQAQGITPLLSSNLCSVWSLARRIPGGNIAPWMAAALPSALL</sequence>
<gene>
    <name evidence="1" type="ORF">ERS370011_01960</name>
</gene>
<evidence type="ECO:0000313" key="2">
    <source>
        <dbReference type="Proteomes" id="UP000053096"/>
    </source>
</evidence>
<dbReference type="OrthoDB" id="483160at2"/>
<dbReference type="Proteomes" id="UP000053096">
    <property type="component" value="Unassembled WGS sequence"/>
</dbReference>
<reference evidence="1 2" key="1">
    <citation type="submission" date="2015-09" db="EMBL/GenBank/DDBJ databases">
        <authorList>
            <person name="Jackson K.R."/>
            <person name="Lunt B.L."/>
            <person name="Fisher J.N.B."/>
            <person name="Gardner A.V."/>
            <person name="Bailey M.E."/>
            <person name="Deus L.M."/>
            <person name="Earl A.S."/>
            <person name="Gibby P.D."/>
            <person name="Hartmann K.A."/>
            <person name="Liu J.E."/>
            <person name="Manci A.M."/>
            <person name="Nielsen D.A."/>
            <person name="Solomon M.B."/>
            <person name="Breakwell D.P."/>
            <person name="Burnett S.H."/>
            <person name="Grose J.H."/>
        </authorList>
    </citation>
    <scope>NUCLEOTIDE SEQUENCE [LARGE SCALE GENOMIC DNA]</scope>
    <source>
        <strain evidence="1 2">2789STDY5608636</strain>
    </source>
</reference>
<dbReference type="Gene3D" id="3.40.50.12500">
    <property type="match status" value="1"/>
</dbReference>
<dbReference type="PANTHER" id="PTHR40267:SF1">
    <property type="entry name" value="BLR3294 PROTEIN"/>
    <property type="match status" value="1"/>
</dbReference>